<gene>
    <name evidence="1" type="ORF">M9H77_07088</name>
</gene>
<organism evidence="1 2">
    <name type="scientific">Catharanthus roseus</name>
    <name type="common">Madagascar periwinkle</name>
    <name type="synonym">Vinca rosea</name>
    <dbReference type="NCBI Taxonomy" id="4058"/>
    <lineage>
        <taxon>Eukaryota</taxon>
        <taxon>Viridiplantae</taxon>
        <taxon>Streptophyta</taxon>
        <taxon>Embryophyta</taxon>
        <taxon>Tracheophyta</taxon>
        <taxon>Spermatophyta</taxon>
        <taxon>Magnoliopsida</taxon>
        <taxon>eudicotyledons</taxon>
        <taxon>Gunneridae</taxon>
        <taxon>Pentapetalae</taxon>
        <taxon>asterids</taxon>
        <taxon>lamiids</taxon>
        <taxon>Gentianales</taxon>
        <taxon>Apocynaceae</taxon>
        <taxon>Rauvolfioideae</taxon>
        <taxon>Vinceae</taxon>
        <taxon>Catharanthinae</taxon>
        <taxon>Catharanthus</taxon>
    </lineage>
</organism>
<evidence type="ECO:0000313" key="1">
    <source>
        <dbReference type="EMBL" id="KAI5676138.1"/>
    </source>
</evidence>
<proteinExistence type="predicted"/>
<dbReference type="EMBL" id="CM044702">
    <property type="protein sequence ID" value="KAI5676138.1"/>
    <property type="molecule type" value="Genomic_DNA"/>
</dbReference>
<sequence length="143" mass="15758">MAIPNAKSPLVLGLDMASMLCPPVCVIIPPKLDSVQVQTSHESVRRQLATVKGCAPYSAKRSKRVSLNIRNRLRLQCRIRSSSISESINALRIHASKNQYNMSRGLHSRSNQIGAHAISIKYQGQWALDARALALLPSTLFIV</sequence>
<comment type="caution">
    <text evidence="1">The sequence shown here is derived from an EMBL/GenBank/DDBJ whole genome shotgun (WGS) entry which is preliminary data.</text>
</comment>
<protein>
    <submittedName>
        <fullName evidence="1">Uncharacterized protein</fullName>
    </submittedName>
</protein>
<reference evidence="2" key="1">
    <citation type="journal article" date="2023" name="Nat. Plants">
        <title>Single-cell RNA sequencing provides a high-resolution roadmap for understanding the multicellular compartmentation of specialized metabolism.</title>
        <authorList>
            <person name="Sun S."/>
            <person name="Shen X."/>
            <person name="Li Y."/>
            <person name="Li Y."/>
            <person name="Wang S."/>
            <person name="Li R."/>
            <person name="Zhang H."/>
            <person name="Shen G."/>
            <person name="Guo B."/>
            <person name="Wei J."/>
            <person name="Xu J."/>
            <person name="St-Pierre B."/>
            <person name="Chen S."/>
            <person name="Sun C."/>
        </authorList>
    </citation>
    <scope>NUCLEOTIDE SEQUENCE [LARGE SCALE GENOMIC DNA]</scope>
</reference>
<evidence type="ECO:0000313" key="2">
    <source>
        <dbReference type="Proteomes" id="UP001060085"/>
    </source>
</evidence>
<accession>A0ACC0BUB7</accession>
<name>A0ACC0BUB7_CATRO</name>
<keyword evidence="2" id="KW-1185">Reference proteome</keyword>
<dbReference type="Proteomes" id="UP001060085">
    <property type="component" value="Linkage Group LG02"/>
</dbReference>